<dbReference type="PANTHER" id="PTHR43791:SF39">
    <property type="entry name" value="TRANSPORTER LIZ1_SEO1, PUTATIVE (AFU_ORTHOLOGUE AFUA_3G00980)-RELATED"/>
    <property type="match status" value="1"/>
</dbReference>
<dbReference type="PANTHER" id="PTHR43791">
    <property type="entry name" value="PERMEASE-RELATED"/>
    <property type="match status" value="1"/>
</dbReference>
<reference evidence="8 9" key="1">
    <citation type="submission" date="2024-04" db="EMBL/GenBank/DDBJ databases">
        <title>Phyllosticta paracitricarpa is synonymous to the EU quarantine fungus P. citricarpa based on phylogenomic analyses.</title>
        <authorList>
            <consortium name="Lawrence Berkeley National Laboratory"/>
            <person name="Van Ingen-Buijs V.A."/>
            <person name="Van Westerhoven A.C."/>
            <person name="Haridas S."/>
            <person name="Skiadas P."/>
            <person name="Martin F."/>
            <person name="Groenewald J.Z."/>
            <person name="Crous P.W."/>
            <person name="Seidl M.F."/>
        </authorList>
    </citation>
    <scope>NUCLEOTIDE SEQUENCE [LARGE SCALE GENOMIC DNA]</scope>
    <source>
        <strain evidence="8 9">CBS 123374</strain>
    </source>
</reference>
<protein>
    <submittedName>
        <fullName evidence="8">Major facilitator superfamily domain-containing protein</fullName>
    </submittedName>
</protein>
<proteinExistence type="predicted"/>
<keyword evidence="4 7" id="KW-1133">Transmembrane helix</keyword>
<sequence>MSSKRAAKPSLLHWHEPGTSKEEKWLIRKLDIFILTYSCLCFFIKYLDTGNVSNAYVSGMKEELNLQGNELNLFTTYYNIGYILGAPVSNLILTVVRPRIWLPTCLLSWSFFVLGIYKSQHAWQIYILRFFIGMFESAALPGLHYVPLFQCLFSISFSPQPRISNSRPHTHDRHGHHPATDAPQIGSWYRASELGRRSAFFVISGVLGQMFSGYLQSGLYTGMNGVGGLSAWRWLFIFDFVLAVPVAIYGMVCFPDTPATTTAFWLTEWEKERARERMREEGREEWGRLDWQAVKRIAKSWQLYVFCVAWSFWCLTCGTNVQTWMALWLKSEKHADGTNVYSVPQINNIPTVVGAINFVFMVGSGTASDLIGSRAPVMAFVGAVMTFCYVIYVIWPASTALKMAAFFLQGCYGCFSPLLSGWVNSLCGGDNQLRAFTMAMMMSVGNAFFTPFSQYMFPASDAPTYRKTNGYPAALVFVVALTIWCSLVMGLVERWYWRKQAAAGVVPQPNADDEESEADQTSVEKVAEVAAKEVDARDESVERATQGDGVVEKKGAWEQPRSVD</sequence>
<comment type="caution">
    <text evidence="8">The sequence shown here is derived from an EMBL/GenBank/DDBJ whole genome shotgun (WGS) entry which is preliminary data.</text>
</comment>
<dbReference type="EMBL" id="JBBWRZ010000009">
    <property type="protein sequence ID" value="KAK8228958.1"/>
    <property type="molecule type" value="Genomic_DNA"/>
</dbReference>
<feature type="transmembrane region" description="Helical" evidence="7">
    <location>
        <begin position="199"/>
        <end position="219"/>
    </location>
</feature>
<feature type="region of interest" description="Disordered" evidence="6">
    <location>
        <begin position="163"/>
        <end position="183"/>
    </location>
</feature>
<dbReference type="InterPro" id="IPR011701">
    <property type="entry name" value="MFS"/>
</dbReference>
<feature type="compositionally biased region" description="Basic and acidic residues" evidence="6">
    <location>
        <begin position="532"/>
        <end position="542"/>
    </location>
</feature>
<evidence type="ECO:0000256" key="1">
    <source>
        <dbReference type="ARBA" id="ARBA00004141"/>
    </source>
</evidence>
<evidence type="ECO:0000313" key="9">
    <source>
        <dbReference type="Proteomes" id="UP001492380"/>
    </source>
</evidence>
<feature type="compositionally biased region" description="Basic and acidic residues" evidence="6">
    <location>
        <begin position="550"/>
        <end position="564"/>
    </location>
</feature>
<organism evidence="8 9">
    <name type="scientific">Phyllosticta capitalensis</name>
    <dbReference type="NCBI Taxonomy" id="121624"/>
    <lineage>
        <taxon>Eukaryota</taxon>
        <taxon>Fungi</taxon>
        <taxon>Dikarya</taxon>
        <taxon>Ascomycota</taxon>
        <taxon>Pezizomycotina</taxon>
        <taxon>Dothideomycetes</taxon>
        <taxon>Dothideomycetes incertae sedis</taxon>
        <taxon>Botryosphaeriales</taxon>
        <taxon>Phyllostictaceae</taxon>
        <taxon>Phyllosticta</taxon>
    </lineage>
</organism>
<gene>
    <name evidence="8" type="ORF">HDK90DRAFT_468466</name>
</gene>
<evidence type="ECO:0000256" key="6">
    <source>
        <dbReference type="SAM" id="MobiDB-lite"/>
    </source>
</evidence>
<keyword evidence="3 7" id="KW-0812">Transmembrane</keyword>
<feature type="transmembrane region" description="Helical" evidence="7">
    <location>
        <begin position="100"/>
        <end position="117"/>
    </location>
</feature>
<feature type="transmembrane region" description="Helical" evidence="7">
    <location>
        <begin position="403"/>
        <end position="423"/>
    </location>
</feature>
<feature type="region of interest" description="Disordered" evidence="6">
    <location>
        <begin position="532"/>
        <end position="564"/>
    </location>
</feature>
<accession>A0ABR1YHR4</accession>
<feature type="transmembrane region" description="Helical" evidence="7">
    <location>
        <begin position="30"/>
        <end position="47"/>
    </location>
</feature>
<name>A0ABR1YHR4_9PEZI</name>
<feature type="transmembrane region" description="Helical" evidence="7">
    <location>
        <begin position="123"/>
        <end position="146"/>
    </location>
</feature>
<evidence type="ECO:0000256" key="3">
    <source>
        <dbReference type="ARBA" id="ARBA00022692"/>
    </source>
</evidence>
<dbReference type="InterPro" id="IPR036259">
    <property type="entry name" value="MFS_trans_sf"/>
</dbReference>
<feature type="transmembrane region" description="Helical" evidence="7">
    <location>
        <begin position="76"/>
        <end position="93"/>
    </location>
</feature>
<evidence type="ECO:0000313" key="8">
    <source>
        <dbReference type="EMBL" id="KAK8228958.1"/>
    </source>
</evidence>
<keyword evidence="5 7" id="KW-0472">Membrane</keyword>
<feature type="transmembrane region" description="Helical" evidence="7">
    <location>
        <begin position="435"/>
        <end position="453"/>
    </location>
</feature>
<feature type="compositionally biased region" description="Basic residues" evidence="6">
    <location>
        <begin position="168"/>
        <end position="177"/>
    </location>
</feature>
<comment type="subcellular location">
    <subcellularLocation>
        <location evidence="1">Membrane</location>
        <topology evidence="1">Multi-pass membrane protein</topology>
    </subcellularLocation>
</comment>
<feature type="transmembrane region" description="Helical" evidence="7">
    <location>
        <begin position="303"/>
        <end position="329"/>
    </location>
</feature>
<evidence type="ECO:0000256" key="4">
    <source>
        <dbReference type="ARBA" id="ARBA00022989"/>
    </source>
</evidence>
<evidence type="ECO:0000256" key="2">
    <source>
        <dbReference type="ARBA" id="ARBA00022448"/>
    </source>
</evidence>
<dbReference type="SUPFAM" id="SSF103473">
    <property type="entry name" value="MFS general substrate transporter"/>
    <property type="match status" value="2"/>
</dbReference>
<keyword evidence="2" id="KW-0813">Transport</keyword>
<dbReference type="Proteomes" id="UP001492380">
    <property type="component" value="Unassembled WGS sequence"/>
</dbReference>
<dbReference type="Gene3D" id="1.20.1250.20">
    <property type="entry name" value="MFS general substrate transporter like domains"/>
    <property type="match status" value="2"/>
</dbReference>
<evidence type="ECO:0000256" key="7">
    <source>
        <dbReference type="SAM" id="Phobius"/>
    </source>
</evidence>
<keyword evidence="9" id="KW-1185">Reference proteome</keyword>
<feature type="transmembrane region" description="Helical" evidence="7">
    <location>
        <begin position="473"/>
        <end position="492"/>
    </location>
</feature>
<evidence type="ECO:0000256" key="5">
    <source>
        <dbReference type="ARBA" id="ARBA00023136"/>
    </source>
</evidence>
<feature type="transmembrane region" description="Helical" evidence="7">
    <location>
        <begin position="377"/>
        <end position="397"/>
    </location>
</feature>
<feature type="transmembrane region" description="Helical" evidence="7">
    <location>
        <begin position="231"/>
        <end position="252"/>
    </location>
</feature>
<dbReference type="Pfam" id="PF07690">
    <property type="entry name" value="MFS_1"/>
    <property type="match status" value="2"/>
</dbReference>
<feature type="transmembrane region" description="Helical" evidence="7">
    <location>
        <begin position="349"/>
        <end position="370"/>
    </location>
</feature>